<reference evidence="6 7" key="1">
    <citation type="submission" date="2020-12" db="EMBL/GenBank/DDBJ databases">
        <title>YIM B01967 draft genome.</title>
        <authorList>
            <person name="Yan X."/>
        </authorList>
    </citation>
    <scope>NUCLEOTIDE SEQUENCE [LARGE SCALE GENOMIC DNA]</scope>
    <source>
        <strain evidence="6 7">YIM B01967</strain>
    </source>
</reference>
<evidence type="ECO:0000256" key="1">
    <source>
        <dbReference type="ARBA" id="ARBA00022729"/>
    </source>
</evidence>
<dbReference type="InterPro" id="IPR011055">
    <property type="entry name" value="Dup_hybrid_motif"/>
</dbReference>
<evidence type="ECO:0000259" key="4">
    <source>
        <dbReference type="Pfam" id="PF01551"/>
    </source>
</evidence>
<evidence type="ECO:0000256" key="2">
    <source>
        <dbReference type="SAM" id="MobiDB-lite"/>
    </source>
</evidence>
<dbReference type="InterPro" id="IPR050570">
    <property type="entry name" value="Cell_wall_metabolism_enzyme"/>
</dbReference>
<evidence type="ECO:0000313" key="7">
    <source>
        <dbReference type="Proteomes" id="UP000618943"/>
    </source>
</evidence>
<feature type="region of interest" description="Disordered" evidence="2">
    <location>
        <begin position="286"/>
        <end position="323"/>
    </location>
</feature>
<dbReference type="CDD" id="cd12797">
    <property type="entry name" value="M23_peptidase"/>
    <property type="match status" value="1"/>
</dbReference>
<evidence type="ECO:0000259" key="5">
    <source>
        <dbReference type="Pfam" id="PF24568"/>
    </source>
</evidence>
<feature type="compositionally biased region" description="Low complexity" evidence="2">
    <location>
        <begin position="299"/>
        <end position="314"/>
    </location>
</feature>
<dbReference type="Proteomes" id="UP000618943">
    <property type="component" value="Unassembled WGS sequence"/>
</dbReference>
<dbReference type="InterPro" id="IPR057309">
    <property type="entry name" value="PcsB_CC"/>
</dbReference>
<feature type="domain" description="Peptidoglycan hydrolase PcsB coiled-coil" evidence="5">
    <location>
        <begin position="109"/>
        <end position="183"/>
    </location>
</feature>
<dbReference type="Pfam" id="PF01551">
    <property type="entry name" value="Peptidase_M23"/>
    <property type="match status" value="1"/>
</dbReference>
<sequence length="449" mass="49319">MKKQFKSILSVIAATLALSLIIQAPAVNAESLNNLKDQQKKIEQKKSKLNDNINDKSSKIDHNQSKQDKIMEQIQKLDKEINETDEKIDVVITSIEKTTGEIEVLQASIKELEVKIAERDALLQDRARAIQEGGSSINYVDVLLGANSFVDFIDRFSAVNTLLDADRKILQDQANDKKILEEQKQELEEKRQKQLDNRDKLEDLKKSLDSQKASKNKLVDELEAEQAKLKSQKKLLEKEYSEAINVSKKVEKEIANEQARLAERARKEAEAKAKARADAARAAKANAKANANAGGGTTNVSNSEESSNVPNVSSGTWTRPTNGTLTSGFGWRNIGAGPEFHYGVDLANAQGTPIVAAADGIIFRASPLSTYGNVIMITHSIEGNTFTTVYAHLSGYNASVGQSVSKGEVIGYMGQTGRAYGSHLHFEIHTTAWQGQRVGAVNPIRYISL</sequence>
<dbReference type="RefSeq" id="WP_200748668.1">
    <property type="nucleotide sequence ID" value="NZ_JAEOAH010000007.1"/>
</dbReference>
<feature type="chain" id="PRO_5046109545" evidence="3">
    <location>
        <begin position="30"/>
        <end position="449"/>
    </location>
</feature>
<evidence type="ECO:0000256" key="3">
    <source>
        <dbReference type="SAM" id="SignalP"/>
    </source>
</evidence>
<dbReference type="PANTHER" id="PTHR21666">
    <property type="entry name" value="PEPTIDASE-RELATED"/>
    <property type="match status" value="1"/>
</dbReference>
<comment type="caution">
    <text evidence="6">The sequence shown here is derived from an EMBL/GenBank/DDBJ whole genome shotgun (WGS) entry which is preliminary data.</text>
</comment>
<protein>
    <submittedName>
        <fullName evidence="6">Peptidoglycan DD-metalloendopeptidase family protein</fullName>
    </submittedName>
</protein>
<feature type="region of interest" description="Disordered" evidence="2">
    <location>
        <begin position="44"/>
        <end position="65"/>
    </location>
</feature>
<keyword evidence="1 3" id="KW-0732">Signal</keyword>
<dbReference type="Gene3D" id="6.10.250.3150">
    <property type="match status" value="1"/>
</dbReference>
<dbReference type="InterPro" id="IPR016047">
    <property type="entry name" value="M23ase_b-sheet_dom"/>
</dbReference>
<feature type="domain" description="M23ase beta-sheet core" evidence="4">
    <location>
        <begin position="340"/>
        <end position="431"/>
    </location>
</feature>
<feature type="signal peptide" evidence="3">
    <location>
        <begin position="1"/>
        <end position="29"/>
    </location>
</feature>
<dbReference type="PANTHER" id="PTHR21666:SF286">
    <property type="entry name" value="LIPOPROTEIN NLPD"/>
    <property type="match status" value="1"/>
</dbReference>
<organism evidence="6 7">
    <name type="scientific">Viridibacillus soli</name>
    <dbReference type="NCBI Taxonomy" id="2798301"/>
    <lineage>
        <taxon>Bacteria</taxon>
        <taxon>Bacillati</taxon>
        <taxon>Bacillota</taxon>
        <taxon>Bacilli</taxon>
        <taxon>Bacillales</taxon>
        <taxon>Caryophanaceae</taxon>
        <taxon>Viridibacillus</taxon>
    </lineage>
</organism>
<dbReference type="EMBL" id="JAEOAH010000007">
    <property type="protein sequence ID" value="MBK3494866.1"/>
    <property type="molecule type" value="Genomic_DNA"/>
</dbReference>
<accession>A0ABS1H642</accession>
<dbReference type="Gene3D" id="2.70.70.10">
    <property type="entry name" value="Glucose Permease (Domain IIA)"/>
    <property type="match status" value="1"/>
</dbReference>
<keyword evidence="7" id="KW-1185">Reference proteome</keyword>
<name>A0ABS1H642_9BACL</name>
<dbReference type="SUPFAM" id="SSF51261">
    <property type="entry name" value="Duplicated hybrid motif"/>
    <property type="match status" value="1"/>
</dbReference>
<evidence type="ECO:0000313" key="6">
    <source>
        <dbReference type="EMBL" id="MBK3494866.1"/>
    </source>
</evidence>
<dbReference type="Pfam" id="PF24568">
    <property type="entry name" value="CC_PcsB"/>
    <property type="match status" value="1"/>
</dbReference>
<gene>
    <name evidence="6" type="ORF">JFL43_08330</name>
</gene>
<proteinExistence type="predicted"/>